<accession>A0ABN1Q358</accession>
<evidence type="ECO:0000256" key="8">
    <source>
        <dbReference type="ARBA" id="ARBA00022977"/>
    </source>
</evidence>
<keyword evidence="8" id="KW-0784">Thiamine biosynthesis</keyword>
<keyword evidence="7" id="KW-0663">Pyridoxal phosphate</keyword>
<comment type="caution">
    <text evidence="13">The sequence shown here is derived from an EMBL/GenBank/DDBJ whole genome shotgun (WGS) entry which is preliminary data.</text>
</comment>
<organism evidence="13 14">
    <name type="scientific">Actinocorallia libanotica</name>
    <dbReference type="NCBI Taxonomy" id="46162"/>
    <lineage>
        <taxon>Bacteria</taxon>
        <taxon>Bacillati</taxon>
        <taxon>Actinomycetota</taxon>
        <taxon>Actinomycetes</taxon>
        <taxon>Streptosporangiales</taxon>
        <taxon>Thermomonosporaceae</taxon>
        <taxon>Actinocorallia</taxon>
    </lineage>
</organism>
<dbReference type="PANTHER" id="PTHR31528:SF1">
    <property type="entry name" value="4-AMINO-5-HYDROXYMETHYL-2-METHYLPYRIMIDINE PHOSPHATE SYNTHASE THI11-RELATED"/>
    <property type="match status" value="1"/>
</dbReference>
<evidence type="ECO:0000313" key="13">
    <source>
        <dbReference type="EMBL" id="GAA0936817.1"/>
    </source>
</evidence>
<evidence type="ECO:0000256" key="2">
    <source>
        <dbReference type="ARBA" id="ARBA00004948"/>
    </source>
</evidence>
<evidence type="ECO:0000256" key="5">
    <source>
        <dbReference type="ARBA" id="ARBA00022679"/>
    </source>
</evidence>
<dbReference type="RefSeq" id="WP_344235793.1">
    <property type="nucleotide sequence ID" value="NZ_BAAAHH010000001.1"/>
</dbReference>
<evidence type="ECO:0000256" key="6">
    <source>
        <dbReference type="ARBA" id="ARBA00022723"/>
    </source>
</evidence>
<feature type="domain" description="SsuA/THI5-like" evidence="12">
    <location>
        <begin position="50"/>
        <end position="259"/>
    </location>
</feature>
<evidence type="ECO:0000256" key="11">
    <source>
        <dbReference type="ARBA" id="ARBA00048179"/>
    </source>
</evidence>
<comment type="catalytic activity">
    <reaction evidence="11">
        <text>N(6)-(pyridoxal phosphate)-L-lysyl-[4-amino-5-hydroxymethyl-2-methylpyrimidine phosphate synthase] + L-histidyl-[4-amino-5-hydroxymethyl-2-methylpyrimidine phosphate synthase] + 2 Fe(3+) + 4 H2O = L-lysyl-[4-amino-5-hydroxymethyl-2-methylpyrimidine phosphate synthase] + (2S)-2-amino-5-hydroxy-4-oxopentanoyl-[4-amino-5-hydroxymethyl-2-methylpyrimidine phosphate synthase] + 4-amino-2-methyl-5-(phosphooxymethyl)pyrimidine + 3-oxopropanoate + 2 Fe(2+) + 2 H(+)</text>
        <dbReference type="Rhea" id="RHEA:65756"/>
        <dbReference type="Rhea" id="RHEA-COMP:16892"/>
        <dbReference type="Rhea" id="RHEA-COMP:16893"/>
        <dbReference type="Rhea" id="RHEA-COMP:16894"/>
        <dbReference type="Rhea" id="RHEA-COMP:16895"/>
        <dbReference type="ChEBI" id="CHEBI:15377"/>
        <dbReference type="ChEBI" id="CHEBI:15378"/>
        <dbReference type="ChEBI" id="CHEBI:29033"/>
        <dbReference type="ChEBI" id="CHEBI:29034"/>
        <dbReference type="ChEBI" id="CHEBI:29969"/>
        <dbReference type="ChEBI" id="CHEBI:29979"/>
        <dbReference type="ChEBI" id="CHEBI:33190"/>
        <dbReference type="ChEBI" id="CHEBI:58354"/>
        <dbReference type="ChEBI" id="CHEBI:143915"/>
        <dbReference type="ChEBI" id="CHEBI:157692"/>
    </reaction>
    <physiologicalReaction direction="left-to-right" evidence="11">
        <dbReference type="Rhea" id="RHEA:65757"/>
    </physiologicalReaction>
</comment>
<evidence type="ECO:0000256" key="1">
    <source>
        <dbReference type="ARBA" id="ARBA00003469"/>
    </source>
</evidence>
<keyword evidence="9" id="KW-0408">Iron</keyword>
<keyword evidence="5" id="KW-0808">Transferase</keyword>
<reference evidence="13 14" key="1">
    <citation type="journal article" date="2019" name="Int. J. Syst. Evol. Microbiol.">
        <title>The Global Catalogue of Microorganisms (GCM) 10K type strain sequencing project: providing services to taxonomists for standard genome sequencing and annotation.</title>
        <authorList>
            <consortium name="The Broad Institute Genomics Platform"/>
            <consortium name="The Broad Institute Genome Sequencing Center for Infectious Disease"/>
            <person name="Wu L."/>
            <person name="Ma J."/>
        </authorList>
    </citation>
    <scope>NUCLEOTIDE SEQUENCE [LARGE SCALE GENOMIC DNA]</scope>
    <source>
        <strain evidence="13 14">JCM 10696</strain>
    </source>
</reference>
<dbReference type="InterPro" id="IPR015168">
    <property type="entry name" value="SsuA/THI5"/>
</dbReference>
<proteinExistence type="inferred from homology"/>
<keyword evidence="14" id="KW-1185">Reference proteome</keyword>
<gene>
    <name evidence="13" type="ORF">GCM10009550_02910</name>
</gene>
<evidence type="ECO:0000256" key="10">
    <source>
        <dbReference type="ARBA" id="ARBA00033171"/>
    </source>
</evidence>
<comment type="pathway">
    <text evidence="2">Cofactor biosynthesis; thiamine diphosphate biosynthesis.</text>
</comment>
<comment type="similarity">
    <text evidence="3">Belongs to the NMT1/THI5 family.</text>
</comment>
<comment type="subunit">
    <text evidence="4">Homodimer.</text>
</comment>
<dbReference type="EMBL" id="BAAAHH010000001">
    <property type="protein sequence ID" value="GAA0936817.1"/>
    <property type="molecule type" value="Genomic_DNA"/>
</dbReference>
<evidence type="ECO:0000313" key="14">
    <source>
        <dbReference type="Proteomes" id="UP001500665"/>
    </source>
</evidence>
<dbReference type="InterPro" id="IPR027939">
    <property type="entry name" value="NMT1/THI5"/>
</dbReference>
<dbReference type="Pfam" id="PF09084">
    <property type="entry name" value="NMT1"/>
    <property type="match status" value="1"/>
</dbReference>
<keyword evidence="6" id="KW-0479">Metal-binding</keyword>
<dbReference type="Proteomes" id="UP001500665">
    <property type="component" value="Unassembled WGS sequence"/>
</dbReference>
<evidence type="ECO:0000256" key="7">
    <source>
        <dbReference type="ARBA" id="ARBA00022898"/>
    </source>
</evidence>
<dbReference type="Gene3D" id="3.40.190.10">
    <property type="entry name" value="Periplasmic binding protein-like II"/>
    <property type="match status" value="2"/>
</dbReference>
<name>A0ABN1Q358_9ACTN</name>
<dbReference type="PANTHER" id="PTHR31528">
    <property type="entry name" value="4-AMINO-5-HYDROXYMETHYL-2-METHYLPYRIMIDINE PHOSPHATE SYNTHASE THI11-RELATED"/>
    <property type="match status" value="1"/>
</dbReference>
<comment type="function">
    <text evidence="1">Responsible for the formation of the pyrimidine heterocycle in the thiamine biosynthesis pathway. Catalyzes the formation of hydroxymethylpyrimidine phosphate (HMP-P) from histidine and pyridoxal phosphate (PLP). The protein uses PLP and the active site histidine to form HMP-P, generating an inactive enzyme. The enzyme can only undergo a single turnover, which suggests it is a suicide enzyme.</text>
</comment>
<sequence>MKRTSARFAGIVGALVLGLTACGGGSGDGGDSPEKVNYLTSFNTFGRDAYVYVADEKGYFKEAGLDVDIKPGSGTVDVMKLLASGRADFGPGDFTAASITIAKEKLPVTSVAMIHQKTMAGIISLEGNGIAAPEDLEGRSIADQPGSTNEVTFPVYAKAAGVDAAKVKFVSSAPPALPQLLAGGKVDAIGQFMVGAPLVEKAAAGKKAVLLPYGDHLPDLYGNSLMTSTKLADEKPELVEKFTGALLKGLEYAIAHPEETGEILKKRQPTQDAAIAAAEMQAMAGYVRPEGAAVGAVDQDRVQKNIDILTEAGAIPSGVTPGQLVDFDVAIQAAE</sequence>
<dbReference type="PROSITE" id="PS51257">
    <property type="entry name" value="PROKAR_LIPOPROTEIN"/>
    <property type="match status" value="1"/>
</dbReference>
<evidence type="ECO:0000256" key="3">
    <source>
        <dbReference type="ARBA" id="ARBA00009406"/>
    </source>
</evidence>
<protein>
    <recommendedName>
        <fullName evidence="10">Thiamine pyrimidine synthase</fullName>
    </recommendedName>
</protein>
<evidence type="ECO:0000256" key="4">
    <source>
        <dbReference type="ARBA" id="ARBA00011738"/>
    </source>
</evidence>
<evidence type="ECO:0000259" key="12">
    <source>
        <dbReference type="Pfam" id="PF09084"/>
    </source>
</evidence>
<dbReference type="SUPFAM" id="SSF53850">
    <property type="entry name" value="Periplasmic binding protein-like II"/>
    <property type="match status" value="1"/>
</dbReference>
<evidence type="ECO:0000256" key="9">
    <source>
        <dbReference type="ARBA" id="ARBA00023004"/>
    </source>
</evidence>